<dbReference type="EMBL" id="JTDE01008193">
    <property type="protein sequence ID" value="KAF7235434.1"/>
    <property type="molecule type" value="Genomic_DNA"/>
</dbReference>
<feature type="region of interest" description="Disordered" evidence="1">
    <location>
        <begin position="66"/>
        <end position="88"/>
    </location>
</feature>
<keyword evidence="2" id="KW-0732">Signal</keyword>
<feature type="signal peptide" evidence="2">
    <location>
        <begin position="1"/>
        <end position="22"/>
    </location>
</feature>
<dbReference type="Proteomes" id="UP000822476">
    <property type="component" value="Unassembled WGS sequence"/>
</dbReference>
<evidence type="ECO:0000256" key="2">
    <source>
        <dbReference type="SAM" id="SignalP"/>
    </source>
</evidence>
<evidence type="ECO:0000313" key="3">
    <source>
        <dbReference type="EMBL" id="KAF7235434.1"/>
    </source>
</evidence>
<protein>
    <submittedName>
        <fullName evidence="3">Uncharacterized protein</fullName>
    </submittedName>
</protein>
<dbReference type="OrthoDB" id="10302588at2759"/>
<comment type="caution">
    <text evidence="3">The sequence shown here is derived from an EMBL/GenBank/DDBJ whole genome shotgun (WGS) entry which is preliminary data.</text>
</comment>
<proteinExistence type="predicted"/>
<reference evidence="3" key="1">
    <citation type="submission" date="2019-07" db="EMBL/GenBank/DDBJ databases">
        <title>Annotation for the trematode Paragonimus miyazaki's.</title>
        <authorList>
            <person name="Choi Y.-J."/>
        </authorList>
    </citation>
    <scope>NUCLEOTIDE SEQUENCE</scope>
    <source>
        <strain evidence="3">Japan</strain>
    </source>
</reference>
<evidence type="ECO:0000313" key="4">
    <source>
        <dbReference type="Proteomes" id="UP000822476"/>
    </source>
</evidence>
<dbReference type="AlphaFoldDB" id="A0A8S9YEC2"/>
<keyword evidence="4" id="KW-1185">Reference proteome</keyword>
<evidence type="ECO:0000256" key="1">
    <source>
        <dbReference type="SAM" id="MobiDB-lite"/>
    </source>
</evidence>
<accession>A0A8S9YEC2</accession>
<organism evidence="3 4">
    <name type="scientific">Paragonimus skrjabini miyazakii</name>
    <dbReference type="NCBI Taxonomy" id="59628"/>
    <lineage>
        <taxon>Eukaryota</taxon>
        <taxon>Metazoa</taxon>
        <taxon>Spiralia</taxon>
        <taxon>Lophotrochozoa</taxon>
        <taxon>Platyhelminthes</taxon>
        <taxon>Trematoda</taxon>
        <taxon>Digenea</taxon>
        <taxon>Plagiorchiida</taxon>
        <taxon>Troglotremata</taxon>
        <taxon>Troglotrematidae</taxon>
        <taxon>Paragonimus</taxon>
    </lineage>
</organism>
<feature type="chain" id="PRO_5035749780" evidence="2">
    <location>
        <begin position="23"/>
        <end position="88"/>
    </location>
</feature>
<name>A0A8S9YEC2_9TREM</name>
<gene>
    <name evidence="3" type="ORF">EG68_11155</name>
</gene>
<sequence length="88" mass="9780">MVWKHFVLWVLVAAVASNPLECGESLRKMCKEANAGVYPSSRGRATLMASLNEHCRRRLTECLSQSANPNTRHQSEQLDSSAFMASRG</sequence>
<feature type="compositionally biased region" description="Polar residues" evidence="1">
    <location>
        <begin position="66"/>
        <end position="80"/>
    </location>
</feature>